<comment type="caution">
    <text evidence="6">The sequence shown here is derived from an EMBL/GenBank/DDBJ whole genome shotgun (WGS) entry which is preliminary data.</text>
</comment>
<dbReference type="EMBL" id="BAAAHP010000117">
    <property type="protein sequence ID" value="GAA0944882.1"/>
    <property type="molecule type" value="Genomic_DNA"/>
</dbReference>
<protein>
    <submittedName>
        <fullName evidence="6">LLM class flavin-dependent oxidoreductase</fullName>
    </submittedName>
</protein>
<evidence type="ECO:0000256" key="2">
    <source>
        <dbReference type="ARBA" id="ARBA00022643"/>
    </source>
</evidence>
<dbReference type="InterPro" id="IPR036661">
    <property type="entry name" value="Luciferase-like_sf"/>
</dbReference>
<dbReference type="SUPFAM" id="SSF51679">
    <property type="entry name" value="Bacterial luciferase-like"/>
    <property type="match status" value="1"/>
</dbReference>
<dbReference type="InterPro" id="IPR011251">
    <property type="entry name" value="Luciferase-like_dom"/>
</dbReference>
<organism evidence="6 7">
    <name type="scientific">Pseudonocardia zijingensis</name>
    <dbReference type="NCBI Taxonomy" id="153376"/>
    <lineage>
        <taxon>Bacteria</taxon>
        <taxon>Bacillati</taxon>
        <taxon>Actinomycetota</taxon>
        <taxon>Actinomycetes</taxon>
        <taxon>Pseudonocardiales</taxon>
        <taxon>Pseudonocardiaceae</taxon>
        <taxon>Pseudonocardia</taxon>
    </lineage>
</organism>
<evidence type="ECO:0000313" key="6">
    <source>
        <dbReference type="EMBL" id="GAA0944882.1"/>
    </source>
</evidence>
<evidence type="ECO:0000256" key="1">
    <source>
        <dbReference type="ARBA" id="ARBA00022630"/>
    </source>
</evidence>
<gene>
    <name evidence="6" type="ORF">GCM10009559_42650</name>
</gene>
<keyword evidence="3" id="KW-0560">Oxidoreductase</keyword>
<dbReference type="Pfam" id="PF00296">
    <property type="entry name" value="Bac_luciferase"/>
    <property type="match status" value="1"/>
</dbReference>
<sequence length="299" mass="31229">MNHSDKLRVGVILNDLAVATGREIGDAARFAEELGMEAVFMGDHLVPAVPYPDSVTVLATAAAATERIRVGFGVMVLALRPVAWAAKQVAALQQMSADRVVLGIGSSGEMHGRAAWDAVGVPFDERGRRTDESLALLPGLIAGKPTRVGGAEITIAPSASVPPIWIGGNSTVAIRRAARHGDAWYPSMITPEKVAASARRLAELAAEAGRPTPGVAVGGTVALGPDASSGVDELVRGLHEGYGLPLDEARRVPITGSPQQVADRLAEYAGAGVRHVVLGTAAGDWRRQWELVAQARELL</sequence>
<keyword evidence="1" id="KW-0285">Flavoprotein</keyword>
<dbReference type="PANTHER" id="PTHR42847:SF4">
    <property type="entry name" value="ALKANESULFONATE MONOOXYGENASE-RELATED"/>
    <property type="match status" value="1"/>
</dbReference>
<keyword evidence="2" id="KW-0288">FMN</keyword>
<keyword evidence="7" id="KW-1185">Reference proteome</keyword>
<dbReference type="Gene3D" id="3.20.20.30">
    <property type="entry name" value="Luciferase-like domain"/>
    <property type="match status" value="1"/>
</dbReference>
<dbReference type="InterPro" id="IPR050172">
    <property type="entry name" value="SsuD_RutA_monooxygenase"/>
</dbReference>
<dbReference type="RefSeq" id="WP_343943254.1">
    <property type="nucleotide sequence ID" value="NZ_BAAAHP010000117.1"/>
</dbReference>
<keyword evidence="4" id="KW-0503">Monooxygenase</keyword>
<dbReference type="PANTHER" id="PTHR42847">
    <property type="entry name" value="ALKANESULFONATE MONOOXYGENASE"/>
    <property type="match status" value="1"/>
</dbReference>
<proteinExistence type="predicted"/>
<dbReference type="Proteomes" id="UP001499967">
    <property type="component" value="Unassembled WGS sequence"/>
</dbReference>
<name>A0ABN1QML1_9PSEU</name>
<reference evidence="6 7" key="1">
    <citation type="journal article" date="2019" name="Int. J. Syst. Evol. Microbiol.">
        <title>The Global Catalogue of Microorganisms (GCM) 10K type strain sequencing project: providing services to taxonomists for standard genome sequencing and annotation.</title>
        <authorList>
            <consortium name="The Broad Institute Genomics Platform"/>
            <consortium name="The Broad Institute Genome Sequencing Center for Infectious Disease"/>
            <person name="Wu L."/>
            <person name="Ma J."/>
        </authorList>
    </citation>
    <scope>NUCLEOTIDE SEQUENCE [LARGE SCALE GENOMIC DNA]</scope>
    <source>
        <strain evidence="6 7">JCM 11117</strain>
    </source>
</reference>
<evidence type="ECO:0000259" key="5">
    <source>
        <dbReference type="Pfam" id="PF00296"/>
    </source>
</evidence>
<evidence type="ECO:0000313" key="7">
    <source>
        <dbReference type="Proteomes" id="UP001499967"/>
    </source>
</evidence>
<evidence type="ECO:0000256" key="4">
    <source>
        <dbReference type="ARBA" id="ARBA00023033"/>
    </source>
</evidence>
<accession>A0ABN1QML1</accession>
<feature type="domain" description="Luciferase-like" evidence="5">
    <location>
        <begin position="20"/>
        <end position="275"/>
    </location>
</feature>
<evidence type="ECO:0000256" key="3">
    <source>
        <dbReference type="ARBA" id="ARBA00023002"/>
    </source>
</evidence>